<dbReference type="GeneID" id="36511748"/>
<dbReference type="Proteomes" id="UP000244727">
    <property type="component" value="Chromosome"/>
</dbReference>
<evidence type="ECO:0000259" key="1">
    <source>
        <dbReference type="Pfam" id="PF00582"/>
    </source>
</evidence>
<accession>A0A2R4WZU3</accession>
<evidence type="ECO:0000313" key="2">
    <source>
        <dbReference type="EMBL" id="AWB27025.1"/>
    </source>
</evidence>
<name>A0A2R4WZU3_9EURY</name>
<keyword evidence="3" id="KW-1185">Reference proteome</keyword>
<dbReference type="SUPFAM" id="SSF52402">
    <property type="entry name" value="Adenine nucleotide alpha hydrolases-like"/>
    <property type="match status" value="1"/>
</dbReference>
<evidence type="ECO:0000313" key="3">
    <source>
        <dbReference type="Proteomes" id="UP000244727"/>
    </source>
</evidence>
<dbReference type="EMBL" id="CP028858">
    <property type="protein sequence ID" value="AWB27025.1"/>
    <property type="molecule type" value="Genomic_DNA"/>
</dbReference>
<dbReference type="Gene3D" id="3.40.50.620">
    <property type="entry name" value="HUPs"/>
    <property type="match status" value="1"/>
</dbReference>
<dbReference type="InterPro" id="IPR006016">
    <property type="entry name" value="UspA"/>
</dbReference>
<protein>
    <submittedName>
        <fullName evidence="2">Universal stress protein</fullName>
    </submittedName>
</protein>
<organism evidence="2 3">
    <name type="scientific">Halococcoides cellulosivorans</name>
    <dbReference type="NCBI Taxonomy" id="1679096"/>
    <lineage>
        <taxon>Archaea</taxon>
        <taxon>Methanobacteriati</taxon>
        <taxon>Methanobacteriota</taxon>
        <taxon>Stenosarchaea group</taxon>
        <taxon>Halobacteria</taxon>
        <taxon>Halobacteriales</taxon>
        <taxon>Haloarculaceae</taxon>
        <taxon>Halococcoides</taxon>
    </lineage>
</organism>
<dbReference type="KEGG" id="harc:HARCEL1_04535"/>
<dbReference type="AlphaFoldDB" id="A0A2R4WZU3"/>
<proteinExistence type="predicted"/>
<dbReference type="InterPro" id="IPR014729">
    <property type="entry name" value="Rossmann-like_a/b/a_fold"/>
</dbReference>
<gene>
    <name evidence="2" type="ORF">HARCEL1_04535</name>
</gene>
<sequence length="139" mass="14878">MTRSLTGHVCVPVANVEDARETARALDEYAIDRVTVAHVVEKSGGAPDKLPLEEAEDRAQEAIEAFQETYPEADYEITYGTDVVEAIVETAGSIGASAIAFHPRGGSRVVQFLAGDKALRLVTDADRPVIALPEDPTDV</sequence>
<dbReference type="Pfam" id="PF00582">
    <property type="entry name" value="Usp"/>
    <property type="match status" value="1"/>
</dbReference>
<reference evidence="2 3" key="1">
    <citation type="submission" date="2018-04" db="EMBL/GenBank/DDBJ databases">
        <title>Halococcoides cellulosivorans gen. nov., sp. nov., an extremely halophilic cellulose-utilizing haloarchaeon from hypersaline lakes.</title>
        <authorList>
            <person name="Sorokin D.Y."/>
            <person name="Toshchakov S.V."/>
            <person name="Samarov N.I."/>
            <person name="Korzhenkov A."/>
            <person name="Kublanov I.V."/>
        </authorList>
    </citation>
    <scope>NUCLEOTIDE SEQUENCE [LARGE SCALE GENOMIC DNA]</scope>
    <source>
        <strain evidence="2 3">HArcel1</strain>
    </source>
</reference>
<dbReference type="RefSeq" id="WP_108381394.1">
    <property type="nucleotide sequence ID" value="NZ_CP028858.1"/>
</dbReference>
<feature type="domain" description="UspA" evidence="1">
    <location>
        <begin position="8"/>
        <end position="132"/>
    </location>
</feature>